<dbReference type="EC" id="2.5.1.18" evidence="4"/>
<reference evidence="18" key="1">
    <citation type="journal article" date="2018" name="DNA Res.">
        <title>Multiple hybrid de novo genome assembly of finger millet, an orphan allotetraploid crop.</title>
        <authorList>
            <person name="Hatakeyama M."/>
            <person name="Aluri S."/>
            <person name="Balachadran M.T."/>
            <person name="Sivarajan S.R."/>
            <person name="Patrignani A."/>
            <person name="Gruter S."/>
            <person name="Poveda L."/>
            <person name="Shimizu-Inatsugi R."/>
            <person name="Baeten J."/>
            <person name="Francoijs K.J."/>
            <person name="Nataraja K.N."/>
            <person name="Reddy Y.A.N."/>
            <person name="Phadnis S."/>
            <person name="Ravikumar R.L."/>
            <person name="Schlapbach R."/>
            <person name="Sreeman S.M."/>
            <person name="Shimizu K.K."/>
        </authorList>
    </citation>
    <scope>NUCLEOTIDE SEQUENCE</scope>
</reference>
<dbReference type="InterPro" id="IPR013785">
    <property type="entry name" value="Aldolase_TIM"/>
</dbReference>
<comment type="cofactor">
    <cofactor evidence="1">
        <name>FMN</name>
        <dbReference type="ChEBI" id="CHEBI:58210"/>
    </cofactor>
</comment>
<dbReference type="CDD" id="cd02933">
    <property type="entry name" value="OYE_like_FMN"/>
    <property type="match status" value="1"/>
</dbReference>
<dbReference type="InterPro" id="IPR001155">
    <property type="entry name" value="OxRdtase_FMN_N"/>
</dbReference>
<evidence type="ECO:0000256" key="12">
    <source>
        <dbReference type="ARBA" id="ARBA00023002"/>
    </source>
</evidence>
<evidence type="ECO:0000256" key="10">
    <source>
        <dbReference type="ARBA" id="ARBA00022832"/>
    </source>
</evidence>
<evidence type="ECO:0000256" key="4">
    <source>
        <dbReference type="ARBA" id="ARBA00012452"/>
    </source>
</evidence>
<dbReference type="Pfam" id="PF00724">
    <property type="entry name" value="Oxidored_FMN"/>
    <property type="match status" value="1"/>
</dbReference>
<dbReference type="InterPro" id="IPR036249">
    <property type="entry name" value="Thioredoxin-like_sf"/>
</dbReference>
<dbReference type="SFLD" id="SFLDS00019">
    <property type="entry name" value="Glutathione_Transferase_(cytos"/>
    <property type="match status" value="1"/>
</dbReference>
<keyword evidence="12" id="KW-0560">Oxidoreductase</keyword>
<name>A0AAV5D3S8_ELECO</name>
<keyword evidence="10" id="KW-0276">Fatty acid metabolism</keyword>
<dbReference type="Pfam" id="PF00043">
    <property type="entry name" value="GST_C"/>
    <property type="match status" value="1"/>
</dbReference>
<evidence type="ECO:0000256" key="6">
    <source>
        <dbReference type="ARBA" id="ARBA00022630"/>
    </source>
</evidence>
<gene>
    <name evidence="18" type="primary">ga22866</name>
    <name evidence="18" type="ORF">PR202_ga22866</name>
</gene>
<evidence type="ECO:0000256" key="5">
    <source>
        <dbReference type="ARBA" id="ARBA00022516"/>
    </source>
</evidence>
<dbReference type="GO" id="GO:0009695">
    <property type="term" value="P:jasmonic acid biosynthetic process"/>
    <property type="evidence" value="ECO:0007669"/>
    <property type="project" value="UniProtKB-ARBA"/>
</dbReference>
<keyword evidence="14" id="KW-0275">Fatty acid biosynthesis</keyword>
<evidence type="ECO:0000256" key="7">
    <source>
        <dbReference type="ARBA" id="ARBA00022643"/>
    </source>
</evidence>
<evidence type="ECO:0000256" key="13">
    <source>
        <dbReference type="ARBA" id="ARBA00023098"/>
    </source>
</evidence>
<accession>A0AAV5D3S8</accession>
<dbReference type="SFLD" id="SFLDG01154">
    <property type="entry name" value="Main.5:_Phi-like"/>
    <property type="match status" value="1"/>
</dbReference>
<dbReference type="PROSITE" id="PS50404">
    <property type="entry name" value="GST_NTER"/>
    <property type="match status" value="1"/>
</dbReference>
<dbReference type="SUPFAM" id="SSF52833">
    <property type="entry name" value="Thioredoxin-like"/>
    <property type="match status" value="1"/>
</dbReference>
<dbReference type="PROSITE" id="PS50405">
    <property type="entry name" value="GST_CTER"/>
    <property type="match status" value="1"/>
</dbReference>
<dbReference type="FunFam" id="1.20.1050.10:FF:000004">
    <property type="entry name" value="Glutathione S-transferase F2"/>
    <property type="match status" value="1"/>
</dbReference>
<dbReference type="CDD" id="cd03187">
    <property type="entry name" value="GST_C_Phi"/>
    <property type="match status" value="1"/>
</dbReference>
<organism evidence="18 19">
    <name type="scientific">Eleusine coracana subsp. coracana</name>
    <dbReference type="NCBI Taxonomy" id="191504"/>
    <lineage>
        <taxon>Eukaryota</taxon>
        <taxon>Viridiplantae</taxon>
        <taxon>Streptophyta</taxon>
        <taxon>Embryophyta</taxon>
        <taxon>Tracheophyta</taxon>
        <taxon>Spermatophyta</taxon>
        <taxon>Magnoliopsida</taxon>
        <taxon>Liliopsida</taxon>
        <taxon>Poales</taxon>
        <taxon>Poaceae</taxon>
        <taxon>PACMAD clade</taxon>
        <taxon>Chloridoideae</taxon>
        <taxon>Cynodonteae</taxon>
        <taxon>Eleusininae</taxon>
        <taxon>Eleusine</taxon>
    </lineage>
</organism>
<dbReference type="Pfam" id="PF02798">
    <property type="entry name" value="GST_N"/>
    <property type="match status" value="1"/>
</dbReference>
<keyword evidence="5" id="KW-0444">Lipid biosynthesis</keyword>
<dbReference type="FunFam" id="3.20.20.70:FF:000073">
    <property type="entry name" value="12-oxophytodienoate reductase 3"/>
    <property type="match status" value="1"/>
</dbReference>
<reference evidence="18" key="2">
    <citation type="submission" date="2021-12" db="EMBL/GenBank/DDBJ databases">
        <title>Resequencing data analysis of finger millet.</title>
        <authorList>
            <person name="Hatakeyama M."/>
            <person name="Aluri S."/>
            <person name="Balachadran M.T."/>
            <person name="Sivarajan S.R."/>
            <person name="Poveda L."/>
            <person name="Shimizu-Inatsugi R."/>
            <person name="Schlapbach R."/>
            <person name="Sreeman S.M."/>
            <person name="Shimizu K.K."/>
        </authorList>
    </citation>
    <scope>NUCLEOTIDE SEQUENCE</scope>
</reference>
<dbReference type="GO" id="GO:0031408">
    <property type="term" value="P:oxylipin biosynthetic process"/>
    <property type="evidence" value="ECO:0007669"/>
    <property type="project" value="UniProtKB-KW"/>
</dbReference>
<dbReference type="SUPFAM" id="SSF51395">
    <property type="entry name" value="FMN-linked oxidoreductases"/>
    <property type="match status" value="1"/>
</dbReference>
<keyword evidence="8" id="KW-0808">Transferase</keyword>
<dbReference type="SFLD" id="SFLDG00358">
    <property type="entry name" value="Main_(cytGST)"/>
    <property type="match status" value="1"/>
</dbReference>
<feature type="domain" description="GST C-terminal" evidence="17">
    <location>
        <begin position="81"/>
        <end position="219"/>
    </location>
</feature>
<dbReference type="InterPro" id="IPR004045">
    <property type="entry name" value="Glutathione_S-Trfase_N"/>
</dbReference>
<dbReference type="Gene3D" id="3.40.30.10">
    <property type="entry name" value="Glutaredoxin"/>
    <property type="match status" value="1"/>
</dbReference>
<dbReference type="GO" id="GO:0010181">
    <property type="term" value="F:FMN binding"/>
    <property type="evidence" value="ECO:0007669"/>
    <property type="project" value="InterPro"/>
</dbReference>
<dbReference type="GO" id="GO:0004364">
    <property type="term" value="F:glutathione transferase activity"/>
    <property type="evidence" value="ECO:0007669"/>
    <property type="project" value="UniProtKB-EC"/>
</dbReference>
<keyword evidence="7" id="KW-0288">FMN</keyword>
<evidence type="ECO:0000259" key="17">
    <source>
        <dbReference type="PROSITE" id="PS50405"/>
    </source>
</evidence>
<keyword evidence="6" id="KW-0285">Flavoprotein</keyword>
<dbReference type="AlphaFoldDB" id="A0AAV5D3S8"/>
<keyword evidence="19" id="KW-1185">Reference proteome</keyword>
<evidence type="ECO:0000256" key="14">
    <source>
        <dbReference type="ARBA" id="ARBA00023160"/>
    </source>
</evidence>
<dbReference type="InterPro" id="IPR034347">
    <property type="entry name" value="GST_Phi_C"/>
</dbReference>
<proteinExistence type="inferred from homology"/>
<dbReference type="InterPro" id="IPR010987">
    <property type="entry name" value="Glutathione-S-Trfase_C-like"/>
</dbReference>
<dbReference type="GO" id="GO:0016491">
    <property type="term" value="F:oxidoreductase activity"/>
    <property type="evidence" value="ECO:0007669"/>
    <property type="project" value="UniProtKB-KW"/>
</dbReference>
<dbReference type="SUPFAM" id="SSF47616">
    <property type="entry name" value="GST C-terminal domain-like"/>
    <property type="match status" value="1"/>
</dbReference>
<dbReference type="InterPro" id="IPR040079">
    <property type="entry name" value="Glutathione_S-Trfase"/>
</dbReference>
<dbReference type="Gene3D" id="3.20.20.70">
    <property type="entry name" value="Aldolase class I"/>
    <property type="match status" value="1"/>
</dbReference>
<comment type="similarity">
    <text evidence="3">Belongs to the GST superfamily. Phi family.</text>
</comment>
<dbReference type="FunFam" id="3.40.30.10:FF:000016">
    <property type="entry name" value="Glutathione S-transferase F2"/>
    <property type="match status" value="1"/>
</dbReference>
<comment type="similarity">
    <text evidence="2">Belongs to the NADH:flavin oxidoreductase/NADH oxidase family.</text>
</comment>
<dbReference type="InterPro" id="IPR045247">
    <property type="entry name" value="Oye-like"/>
</dbReference>
<protein>
    <recommendedName>
        <fullName evidence="4">glutathione transferase</fullName>
        <ecNumber evidence="4">2.5.1.18</ecNumber>
    </recommendedName>
</protein>
<evidence type="ECO:0000259" key="16">
    <source>
        <dbReference type="PROSITE" id="PS50404"/>
    </source>
</evidence>
<dbReference type="InterPro" id="IPR004046">
    <property type="entry name" value="GST_C"/>
</dbReference>
<keyword evidence="13" id="KW-0443">Lipid metabolism</keyword>
<keyword evidence="11" id="KW-0521">NADP</keyword>
<dbReference type="PANTHER" id="PTHR22893:SF96">
    <property type="entry name" value="12-OXOPHYTODIENOATE REDUCTASE 10-RELATED"/>
    <property type="match status" value="1"/>
</dbReference>
<evidence type="ECO:0000256" key="9">
    <source>
        <dbReference type="ARBA" id="ARBA00022767"/>
    </source>
</evidence>
<comment type="catalytic activity">
    <reaction evidence="15">
        <text>RX + glutathione = an S-substituted glutathione + a halide anion + H(+)</text>
        <dbReference type="Rhea" id="RHEA:16437"/>
        <dbReference type="ChEBI" id="CHEBI:15378"/>
        <dbReference type="ChEBI" id="CHEBI:16042"/>
        <dbReference type="ChEBI" id="CHEBI:17792"/>
        <dbReference type="ChEBI" id="CHEBI:57925"/>
        <dbReference type="ChEBI" id="CHEBI:90779"/>
        <dbReference type="EC" id="2.5.1.18"/>
    </reaction>
</comment>
<sequence length="618" mass="68688">MSTNVARVLVCLEEVGAEYDVVNIDFPSMEHKSPAHLARNPFGQIPAFQDGDVVLFESRAISKYVLRKYKSSKTDFMRDGNLNEAAMVDVWTEVEAHQYNPAISPIVYQCLIFPALRGIPTDQKVVDESLEKLKKVLDVYEARLSKTKYLAGDFISFADLTHFPYTYYFMMTPHASVFDSYPHVKTWWESLVARPTAKKLSTYMLEVAQPSVSEEVTNLGEFVGRSSRIRPGRMEPTLATSHLLTPYKMGEFSLAHRVVLAPLTRCRAHGSLVRPHMAVYYGQRASPGCFLVSEACAVSEAARGARDVPGLWTDEQVQSWKPVVDAVHAKGAVFFCQLWHAGRASCAELQPNGQAPVSSTDKQVRPQITHAGNVVEFATPRRLEAEEIPNIVNEFRIAARNAMKAGFDGVEIHAANGYLIDQFMKDSVNDRMDAYGGSLENRCRFATKVIEAIADEVGPGPVGVRLSPFADYMECSDSDPEALALHVIRTTLNPLGVLYCHAVEPRMRVNPDDGKLTLPHMLLPFRRAFQGTFLVNGGYDPEEGDAAVANGGYDPEEGDAAVAKGYADLVAYGRLFLANPDLPERFRRNAALNKYDRSTFYTSDPVLGYTDYPFIDQL</sequence>
<evidence type="ECO:0000313" key="19">
    <source>
        <dbReference type="Proteomes" id="UP001054889"/>
    </source>
</evidence>
<evidence type="ECO:0000256" key="11">
    <source>
        <dbReference type="ARBA" id="ARBA00022857"/>
    </source>
</evidence>
<evidence type="ECO:0000256" key="1">
    <source>
        <dbReference type="ARBA" id="ARBA00001917"/>
    </source>
</evidence>
<evidence type="ECO:0000256" key="8">
    <source>
        <dbReference type="ARBA" id="ARBA00022679"/>
    </source>
</evidence>
<dbReference type="Proteomes" id="UP001054889">
    <property type="component" value="Unassembled WGS sequence"/>
</dbReference>
<evidence type="ECO:0000256" key="2">
    <source>
        <dbReference type="ARBA" id="ARBA00005979"/>
    </source>
</evidence>
<dbReference type="Gene3D" id="1.20.1050.10">
    <property type="match status" value="1"/>
</dbReference>
<dbReference type="CDD" id="cd03053">
    <property type="entry name" value="GST_N_Phi"/>
    <property type="match status" value="1"/>
</dbReference>
<dbReference type="InterPro" id="IPR036282">
    <property type="entry name" value="Glutathione-S-Trfase_C_sf"/>
</dbReference>
<feature type="domain" description="GST N-terminal" evidence="16">
    <location>
        <begin position="1"/>
        <end position="73"/>
    </location>
</feature>
<keyword evidence="9" id="KW-0925">Oxylipin biosynthesis</keyword>
<evidence type="ECO:0000256" key="3">
    <source>
        <dbReference type="ARBA" id="ARBA00010128"/>
    </source>
</evidence>
<dbReference type="GO" id="GO:0009635">
    <property type="term" value="P:response to herbicide"/>
    <property type="evidence" value="ECO:0007669"/>
    <property type="project" value="UniProtKB-ARBA"/>
</dbReference>
<comment type="caution">
    <text evidence="18">The sequence shown here is derived from an EMBL/GenBank/DDBJ whole genome shotgun (WGS) entry which is preliminary data.</text>
</comment>
<dbReference type="EMBL" id="BQKI01000012">
    <property type="protein sequence ID" value="GJN05252.1"/>
    <property type="molecule type" value="Genomic_DNA"/>
</dbReference>
<evidence type="ECO:0000256" key="15">
    <source>
        <dbReference type="ARBA" id="ARBA00047960"/>
    </source>
</evidence>
<evidence type="ECO:0000313" key="18">
    <source>
        <dbReference type="EMBL" id="GJN05252.1"/>
    </source>
</evidence>
<dbReference type="PANTHER" id="PTHR22893">
    <property type="entry name" value="NADH OXIDOREDUCTASE-RELATED"/>
    <property type="match status" value="1"/>
</dbReference>